<dbReference type="InterPro" id="IPR005017">
    <property type="entry name" value="OMPP1/FadL/TodX"/>
</dbReference>
<protein>
    <submittedName>
        <fullName evidence="9">Aromatic hydrocarbon degradation protein</fullName>
    </submittedName>
</protein>
<dbReference type="PANTHER" id="PTHR35093:SF8">
    <property type="entry name" value="OUTER MEMBRANE PROTEIN NMB0088-RELATED"/>
    <property type="match status" value="1"/>
</dbReference>
<proteinExistence type="inferred from homology"/>
<evidence type="ECO:0000256" key="3">
    <source>
        <dbReference type="ARBA" id="ARBA00022452"/>
    </source>
</evidence>
<sequence>MKRTTKQHNSLLFICLAFALITCLGASQSHASGYGIFVQGADALGQANSTIAHSDGPSAVYFNPALLTSLTGTQIEVGTTAVIPSRKFKSDSDGSREKTEDKVYFPSTFYLSHQLNERWSAGLAVFNPFGLGTVWDSDWEGNSIATKSRITTFNINPSIAYQVTPRLAIGAGLDILILDAKLKNEAITDQQLTGDGEGIGFNVGLQLQITEELSFGAAYRSKVDIDIDGKVTFSPSVQDFFPNTDVKTSITLPAQFTAGLAYSFSPNWVVEAGVRWEDWSSFDELKVELEQVSALPSNSVSYPRNWDDTWAFNVGTKYRLNDRVALMAGYLYGDNPVPDSTFEPAIPDSDTHLFTVGSELTFDQLKVTLAYGFQLQEDRDKEDNEYGDVANGEYENYLHLAAISLSYAF</sequence>
<dbReference type="PANTHER" id="PTHR35093">
    <property type="entry name" value="OUTER MEMBRANE PROTEIN NMB0088-RELATED"/>
    <property type="match status" value="1"/>
</dbReference>
<dbReference type="AlphaFoldDB" id="A0A1L3GNP9"/>
<dbReference type="SUPFAM" id="SSF56935">
    <property type="entry name" value="Porins"/>
    <property type="match status" value="1"/>
</dbReference>
<dbReference type="OrthoDB" id="9922at2"/>
<dbReference type="GO" id="GO:0015483">
    <property type="term" value="F:long-chain fatty acid transporting porin activity"/>
    <property type="evidence" value="ECO:0007669"/>
    <property type="project" value="TreeGrafter"/>
</dbReference>
<keyword evidence="4" id="KW-0812">Transmembrane</keyword>
<dbReference type="GO" id="GO:0009279">
    <property type="term" value="C:cell outer membrane"/>
    <property type="evidence" value="ECO:0007669"/>
    <property type="project" value="UniProtKB-SubCell"/>
</dbReference>
<keyword evidence="6" id="KW-0472">Membrane</keyword>
<reference evidence="9 10" key="1">
    <citation type="journal article" date="2017" name="Genome Announc.">
        <title>Complete Genome Sequences of Two Acetylene-Fermenting Pelobacter acetylenicus Strains.</title>
        <authorList>
            <person name="Sutton J.M."/>
            <person name="Baesman S.M."/>
            <person name="Fierst J.L."/>
            <person name="Poret-Peterson A.T."/>
            <person name="Oremland R.S."/>
            <person name="Dunlap D.S."/>
            <person name="Akob D.M."/>
        </authorList>
    </citation>
    <scope>NUCLEOTIDE SEQUENCE [LARGE SCALE GENOMIC DNA]</scope>
    <source>
        <strain evidence="9 10">SFB93</strain>
    </source>
</reference>
<keyword evidence="10" id="KW-1185">Reference proteome</keyword>
<dbReference type="Pfam" id="PF03349">
    <property type="entry name" value="Toluene_X"/>
    <property type="match status" value="1"/>
</dbReference>
<evidence type="ECO:0000313" key="10">
    <source>
        <dbReference type="Proteomes" id="UP000182517"/>
    </source>
</evidence>
<comment type="similarity">
    <text evidence="2">Belongs to the OmpP1/FadL family.</text>
</comment>
<dbReference type="Proteomes" id="UP000182517">
    <property type="component" value="Chromosome"/>
</dbReference>
<dbReference type="RefSeq" id="WP_072283522.1">
    <property type="nucleotide sequence ID" value="NZ_CP015519.1"/>
</dbReference>
<evidence type="ECO:0000313" key="9">
    <source>
        <dbReference type="EMBL" id="APG27557.1"/>
    </source>
</evidence>
<comment type="subcellular location">
    <subcellularLocation>
        <location evidence="1">Cell outer membrane</location>
        <topology evidence="1">Multi-pass membrane protein</topology>
    </subcellularLocation>
</comment>
<keyword evidence="3" id="KW-1134">Transmembrane beta strand</keyword>
<organism evidence="9 10">
    <name type="scientific">Syntrophotalea acetylenivorans</name>
    <dbReference type="NCBI Taxonomy" id="1842532"/>
    <lineage>
        <taxon>Bacteria</taxon>
        <taxon>Pseudomonadati</taxon>
        <taxon>Thermodesulfobacteriota</taxon>
        <taxon>Desulfuromonadia</taxon>
        <taxon>Desulfuromonadales</taxon>
        <taxon>Syntrophotaleaceae</taxon>
        <taxon>Syntrophotalea</taxon>
    </lineage>
</organism>
<keyword evidence="7" id="KW-0998">Cell outer membrane</keyword>
<feature type="signal peptide" evidence="8">
    <location>
        <begin position="1"/>
        <end position="31"/>
    </location>
</feature>
<dbReference type="KEGG" id="pef:A7E78_06710"/>
<name>A0A1L3GNP9_9BACT</name>
<evidence type="ECO:0000256" key="1">
    <source>
        <dbReference type="ARBA" id="ARBA00004571"/>
    </source>
</evidence>
<accession>A0A1L3GNP9</accession>
<evidence type="ECO:0000256" key="4">
    <source>
        <dbReference type="ARBA" id="ARBA00022692"/>
    </source>
</evidence>
<dbReference type="EMBL" id="CP015519">
    <property type="protein sequence ID" value="APG27557.1"/>
    <property type="molecule type" value="Genomic_DNA"/>
</dbReference>
<feature type="chain" id="PRO_5012814866" evidence="8">
    <location>
        <begin position="32"/>
        <end position="409"/>
    </location>
</feature>
<evidence type="ECO:0000256" key="7">
    <source>
        <dbReference type="ARBA" id="ARBA00023237"/>
    </source>
</evidence>
<keyword evidence="5 8" id="KW-0732">Signal</keyword>
<dbReference type="Gene3D" id="2.40.160.60">
    <property type="entry name" value="Outer membrane protein transport protein (OMPP1/FadL/TodX)"/>
    <property type="match status" value="1"/>
</dbReference>
<evidence type="ECO:0000256" key="8">
    <source>
        <dbReference type="SAM" id="SignalP"/>
    </source>
</evidence>
<evidence type="ECO:0000256" key="2">
    <source>
        <dbReference type="ARBA" id="ARBA00008163"/>
    </source>
</evidence>
<gene>
    <name evidence="9" type="ORF">A7E78_06710</name>
</gene>
<evidence type="ECO:0000256" key="5">
    <source>
        <dbReference type="ARBA" id="ARBA00022729"/>
    </source>
</evidence>
<evidence type="ECO:0000256" key="6">
    <source>
        <dbReference type="ARBA" id="ARBA00023136"/>
    </source>
</evidence>